<sequence>MGLFRFSANLTPKSSGVRLKVILIPAHGFLPLEVPIVVPIGTEMEVGGLEPAEDLRPVQNVHRQRLRVGAGEDEGAAGRRLGAASMKKKKNNEPAKGGHGLGIFDLMGVGVAGS</sequence>
<gene>
    <name evidence="2" type="ORF">FH972_016775</name>
</gene>
<dbReference type="EMBL" id="CM017327">
    <property type="protein sequence ID" value="KAE8098734.1"/>
    <property type="molecule type" value="Genomic_DNA"/>
</dbReference>
<reference evidence="2 3" key="1">
    <citation type="submission" date="2019-06" db="EMBL/GenBank/DDBJ databases">
        <title>A chromosomal-level reference genome of Carpinus fangiana (Coryloideae, Betulaceae).</title>
        <authorList>
            <person name="Yang X."/>
            <person name="Wang Z."/>
            <person name="Zhang L."/>
            <person name="Hao G."/>
            <person name="Liu J."/>
            <person name="Yang Y."/>
        </authorList>
    </citation>
    <scope>NUCLEOTIDE SEQUENCE [LARGE SCALE GENOMIC DNA]</scope>
    <source>
        <strain evidence="2">Cfa_2016G</strain>
        <tissue evidence="2">Leaf</tissue>
    </source>
</reference>
<evidence type="ECO:0000313" key="2">
    <source>
        <dbReference type="EMBL" id="KAE8098734.1"/>
    </source>
</evidence>
<protein>
    <submittedName>
        <fullName evidence="2">Uncharacterized protein</fullName>
    </submittedName>
</protein>
<proteinExistence type="predicted"/>
<dbReference type="Proteomes" id="UP000327013">
    <property type="component" value="Chromosome 7"/>
</dbReference>
<organism evidence="2 3">
    <name type="scientific">Carpinus fangiana</name>
    <dbReference type="NCBI Taxonomy" id="176857"/>
    <lineage>
        <taxon>Eukaryota</taxon>
        <taxon>Viridiplantae</taxon>
        <taxon>Streptophyta</taxon>
        <taxon>Embryophyta</taxon>
        <taxon>Tracheophyta</taxon>
        <taxon>Spermatophyta</taxon>
        <taxon>Magnoliopsida</taxon>
        <taxon>eudicotyledons</taxon>
        <taxon>Gunneridae</taxon>
        <taxon>Pentapetalae</taxon>
        <taxon>rosids</taxon>
        <taxon>fabids</taxon>
        <taxon>Fagales</taxon>
        <taxon>Betulaceae</taxon>
        <taxon>Carpinus</taxon>
    </lineage>
</organism>
<keyword evidence="3" id="KW-1185">Reference proteome</keyword>
<accession>A0A5N6RGX6</accession>
<feature type="region of interest" description="Disordered" evidence="1">
    <location>
        <begin position="67"/>
        <end position="97"/>
    </location>
</feature>
<dbReference type="AlphaFoldDB" id="A0A5N6RGX6"/>
<evidence type="ECO:0000313" key="3">
    <source>
        <dbReference type="Proteomes" id="UP000327013"/>
    </source>
</evidence>
<evidence type="ECO:0000256" key="1">
    <source>
        <dbReference type="SAM" id="MobiDB-lite"/>
    </source>
</evidence>
<name>A0A5N6RGX6_9ROSI</name>